<sequence length="31" mass="3396">MDTVGGKKLNQMKRIDFLVLSSGAAVILYAR</sequence>
<accession>A0ABN0BGQ3</accession>
<dbReference type="EMBL" id="EQ973213">
    <property type="protein sequence ID" value="EFR52126.1"/>
    <property type="molecule type" value="Genomic_DNA"/>
</dbReference>
<name>A0ABN0BGQ3_BACFG</name>
<protein>
    <submittedName>
        <fullName evidence="1">Uncharacterized protein</fullName>
    </submittedName>
</protein>
<organism evidence="1 2">
    <name type="scientific">Bacteroides fragilis 3_1_12</name>
    <dbReference type="NCBI Taxonomy" id="457424"/>
    <lineage>
        <taxon>Bacteria</taxon>
        <taxon>Pseudomonadati</taxon>
        <taxon>Bacteroidota</taxon>
        <taxon>Bacteroidia</taxon>
        <taxon>Bacteroidales</taxon>
        <taxon>Bacteroidaceae</taxon>
        <taxon>Bacteroides</taxon>
    </lineage>
</organism>
<evidence type="ECO:0000313" key="1">
    <source>
        <dbReference type="EMBL" id="EFR52126.1"/>
    </source>
</evidence>
<evidence type="ECO:0000313" key="2">
    <source>
        <dbReference type="Proteomes" id="UP000005101"/>
    </source>
</evidence>
<keyword evidence="2" id="KW-1185">Reference proteome</keyword>
<gene>
    <name evidence="1" type="ORF">BFAG_00820</name>
</gene>
<proteinExistence type="predicted"/>
<reference evidence="1 2" key="1">
    <citation type="submission" date="2008-12" db="EMBL/GenBank/DDBJ databases">
        <title>Annotation of Bacteroides fragilis strain 3_1_12.</title>
        <authorList>
            <consortium name="The Broad Institute Genome Sequencing Platform"/>
            <person name="Ward D."/>
            <person name="Young S.K."/>
            <person name="Kodira C.D."/>
            <person name="Zeng Q."/>
            <person name="Koehrsen M."/>
            <person name="Alvarado L."/>
            <person name="Berlin A."/>
            <person name="Borenstein D."/>
            <person name="Chen Z."/>
            <person name="Engels R."/>
            <person name="Freedman E."/>
            <person name="Gellesch M."/>
            <person name="Goldberg J."/>
            <person name="Griggs A."/>
            <person name="Gujja S."/>
            <person name="Heiman D."/>
            <person name="Hepburn T."/>
            <person name="Howarth C."/>
            <person name="Jen D."/>
            <person name="Larson L."/>
            <person name="Lewis B."/>
            <person name="Mehta T."/>
            <person name="Park D."/>
            <person name="Pearson M."/>
            <person name="Roberts A."/>
            <person name="Saif S."/>
            <person name="Shea T."/>
            <person name="Shenoy N."/>
            <person name="Sisk P."/>
            <person name="Stolte C."/>
            <person name="Sykes S."/>
            <person name="Walk T."/>
            <person name="White J."/>
            <person name="Yandava C."/>
            <person name="Allen-Vercoe E."/>
            <person name="Strauss J."/>
            <person name="Ambrose C."/>
            <person name="Lander E."/>
            <person name="Nusbaum C."/>
            <person name="Galagan J."/>
            <person name="Birren B."/>
        </authorList>
    </citation>
    <scope>NUCLEOTIDE SEQUENCE [LARGE SCALE GENOMIC DNA]</scope>
    <source>
        <strain evidence="1 2">3_1_12</strain>
    </source>
</reference>
<dbReference type="Proteomes" id="UP000005101">
    <property type="component" value="Unassembled WGS sequence"/>
</dbReference>